<evidence type="ECO:0000313" key="3">
    <source>
        <dbReference type="Proteomes" id="UP000637002"/>
    </source>
</evidence>
<gene>
    <name evidence="2" type="ORF">GCM10010994_05660</name>
</gene>
<dbReference type="EMBL" id="BMGG01000001">
    <property type="protein sequence ID" value="GGC49373.1"/>
    <property type="molecule type" value="Genomic_DNA"/>
</dbReference>
<dbReference type="AlphaFoldDB" id="A0A916TY45"/>
<reference evidence="2" key="1">
    <citation type="journal article" date="2014" name="Int. J. Syst. Evol. Microbiol.">
        <title>Complete genome sequence of Corynebacterium casei LMG S-19264T (=DSM 44701T), isolated from a smear-ripened cheese.</title>
        <authorList>
            <consortium name="US DOE Joint Genome Institute (JGI-PGF)"/>
            <person name="Walter F."/>
            <person name="Albersmeier A."/>
            <person name="Kalinowski J."/>
            <person name="Ruckert C."/>
        </authorList>
    </citation>
    <scope>NUCLEOTIDE SEQUENCE</scope>
    <source>
        <strain evidence="2">CGMCC 1.12919</strain>
    </source>
</reference>
<dbReference type="RefSeq" id="WP_188607582.1">
    <property type="nucleotide sequence ID" value="NZ_BMGG01000001.1"/>
</dbReference>
<evidence type="ECO:0000256" key="1">
    <source>
        <dbReference type="SAM" id="MobiDB-lite"/>
    </source>
</evidence>
<dbReference type="GO" id="GO:0032259">
    <property type="term" value="P:methylation"/>
    <property type="evidence" value="ECO:0007669"/>
    <property type="project" value="UniProtKB-KW"/>
</dbReference>
<comment type="caution">
    <text evidence="2">The sequence shown here is derived from an EMBL/GenBank/DDBJ whole genome shotgun (WGS) entry which is preliminary data.</text>
</comment>
<proteinExistence type="predicted"/>
<reference evidence="2" key="2">
    <citation type="submission" date="2020-09" db="EMBL/GenBank/DDBJ databases">
        <authorList>
            <person name="Sun Q."/>
            <person name="Zhou Y."/>
        </authorList>
    </citation>
    <scope>NUCLEOTIDE SEQUENCE</scope>
    <source>
        <strain evidence="2">CGMCC 1.12919</strain>
    </source>
</reference>
<accession>A0A916TY45</accession>
<dbReference type="GO" id="GO:0016491">
    <property type="term" value="F:oxidoreductase activity"/>
    <property type="evidence" value="ECO:0007669"/>
    <property type="project" value="InterPro"/>
</dbReference>
<dbReference type="PANTHER" id="PTHR34598:SF3">
    <property type="entry name" value="OXIDOREDUCTASE AN1597"/>
    <property type="match status" value="1"/>
</dbReference>
<feature type="region of interest" description="Disordered" evidence="1">
    <location>
        <begin position="21"/>
        <end position="45"/>
    </location>
</feature>
<dbReference type="NCBIfam" id="NF041278">
    <property type="entry name" value="CmcJ_NvfI_EfuI"/>
    <property type="match status" value="1"/>
</dbReference>
<keyword evidence="2" id="KW-0489">Methyltransferase</keyword>
<organism evidence="2 3">
    <name type="scientific">Chelatococcus reniformis</name>
    <dbReference type="NCBI Taxonomy" id="1494448"/>
    <lineage>
        <taxon>Bacteria</taxon>
        <taxon>Pseudomonadati</taxon>
        <taxon>Pseudomonadota</taxon>
        <taxon>Alphaproteobacteria</taxon>
        <taxon>Hyphomicrobiales</taxon>
        <taxon>Chelatococcaceae</taxon>
        <taxon>Chelatococcus</taxon>
    </lineage>
</organism>
<dbReference type="PANTHER" id="PTHR34598">
    <property type="entry name" value="BLL6449 PROTEIN"/>
    <property type="match status" value="1"/>
</dbReference>
<name>A0A916TY45_9HYPH</name>
<evidence type="ECO:0000313" key="2">
    <source>
        <dbReference type="EMBL" id="GGC49373.1"/>
    </source>
</evidence>
<dbReference type="Proteomes" id="UP000637002">
    <property type="component" value="Unassembled WGS sequence"/>
</dbReference>
<dbReference type="InterPro" id="IPR044053">
    <property type="entry name" value="AsaB-like"/>
</dbReference>
<keyword evidence="3" id="KW-1185">Reference proteome</keyword>
<dbReference type="GO" id="GO:0008168">
    <property type="term" value="F:methyltransferase activity"/>
    <property type="evidence" value="ECO:0007669"/>
    <property type="project" value="UniProtKB-KW"/>
</dbReference>
<protein>
    <submittedName>
        <fullName evidence="2">Methyltransferase</fullName>
    </submittedName>
</protein>
<keyword evidence="2" id="KW-0808">Transferase</keyword>
<sequence>MYIDGVGSGPARSVTAELNFIQPTGEKPRNYTFQPPGGDPGPNYGNEAHAVEIRDLRGRETDPTLDREGFAVVRHASVEREFTEDSVTHGPYYGESEALLRAATGADRVFIFDHTIRRHIPGSPDRRADGPRQPVTRVHVDQTPKSGAARVFLHLGDEAQALSRGRVRIVNLWRPIRGPVLDRPLAVADARSVAADDLVPTDLIYPDRVGETYSVKFNPAQAWFYVSAMQPDEVLLLKCYDSAVDGRARFAPHTAFIAPDIPAVAKPRESIEIRALVFGG</sequence>